<keyword evidence="4" id="KW-0813">Transport</keyword>
<evidence type="ECO:0000256" key="10">
    <source>
        <dbReference type="ARBA" id="ARBA00023136"/>
    </source>
</evidence>
<dbReference type="InterPro" id="IPR020846">
    <property type="entry name" value="MFS_dom"/>
</dbReference>
<evidence type="ECO:0000313" key="12">
    <source>
        <dbReference type="Proteomes" id="UP000060699"/>
    </source>
</evidence>
<evidence type="ECO:0000256" key="9">
    <source>
        <dbReference type="ARBA" id="ARBA00022989"/>
    </source>
</evidence>
<keyword evidence="5" id="KW-1003">Cell membrane</keyword>
<dbReference type="GO" id="GO:0055056">
    <property type="term" value="F:D-glucose transmembrane transporter activity"/>
    <property type="evidence" value="ECO:0007669"/>
    <property type="project" value="InterPro"/>
</dbReference>
<keyword evidence="12" id="KW-1185">Reference proteome</keyword>
<dbReference type="PATRIC" id="fig|76731.3.peg.3900"/>
<dbReference type="RefSeq" id="WP_058936250.1">
    <property type="nucleotide sequence ID" value="NZ_CP013729.1"/>
</dbReference>
<dbReference type="Pfam" id="PF07690">
    <property type="entry name" value="MFS_1"/>
    <property type="match status" value="1"/>
</dbReference>
<comment type="subcellular location">
    <subcellularLocation>
        <location evidence="2">Cell inner membrane</location>
        <topology evidence="2">Multi-pass membrane protein</topology>
    </subcellularLocation>
</comment>
<dbReference type="SUPFAM" id="SSF103473">
    <property type="entry name" value="MFS general substrate transporter"/>
    <property type="match status" value="1"/>
</dbReference>
<dbReference type="InterPro" id="IPR050375">
    <property type="entry name" value="MFS_TsgA-like"/>
</dbReference>
<dbReference type="OrthoDB" id="9795150at2"/>
<sequence length="420" mass="43932">MNASSRPASDSSASAPRYGMPLLTALFFGWGLITSLNDVLIPHLKAVFSLNYVQAMLVQFCFFGAYFLVSLPAGQVVRRWGYQRGMVMGLVIAAIGCALFYPAATFQTYGWFLGALFVLASGVTLLQVAANPYVTLLGPEQEASRRLTWTQAFNSLGTTVGPLFGASLILAAADSVAAEATAVRGPYLGLAAALLVIAGVLMVVKLPKVGDTQDARAAASTPPAWRHRHLLLGVLAIFVYVGAEVSIGSFLVSVMSAPDVASLSGSDAGHMLALYWGGAMVGRFIGAWLMKRMSAARLMTGCAVGAVVLLTVAMLAGGHLTMWALLAIGLCNAIMFPTIFSLALERLGPRTEQGSGLLCMAIVGGALVPLVQGALADSHGLLPSFVVPLVCYVYIAYYAARGHRVVPVATTTPAAAAVRT</sequence>
<dbReference type="GO" id="GO:0005354">
    <property type="term" value="F:galactose transmembrane transporter activity"/>
    <property type="evidence" value="ECO:0007669"/>
    <property type="project" value="InterPro"/>
</dbReference>
<keyword evidence="7" id="KW-0762">Sugar transport</keyword>
<keyword evidence="8" id="KW-0812">Transmembrane</keyword>
<evidence type="ECO:0000256" key="7">
    <source>
        <dbReference type="ARBA" id="ARBA00022597"/>
    </source>
</evidence>
<keyword evidence="6" id="KW-0997">Cell inner membrane</keyword>
<name>A0A0U3MZ27_9BURK</name>
<dbReference type="InterPro" id="IPR005964">
    <property type="entry name" value="Glc/Gal_transptr_bac"/>
</dbReference>
<protein>
    <submittedName>
        <fullName evidence="11">Glucose/galactose transporter</fullName>
    </submittedName>
</protein>
<proteinExistence type="inferred from homology"/>
<gene>
    <name evidence="11" type="ORF">RD2015_3808</name>
</gene>
<dbReference type="GO" id="GO:0005886">
    <property type="term" value="C:plasma membrane"/>
    <property type="evidence" value="ECO:0007669"/>
    <property type="project" value="UniProtKB-SubCell"/>
</dbReference>
<evidence type="ECO:0000256" key="4">
    <source>
        <dbReference type="ARBA" id="ARBA00022448"/>
    </source>
</evidence>
<keyword evidence="9" id="KW-1133">Transmembrane helix</keyword>
<evidence type="ECO:0000256" key="6">
    <source>
        <dbReference type="ARBA" id="ARBA00022519"/>
    </source>
</evidence>
<dbReference type="CDD" id="cd17394">
    <property type="entry name" value="MFS_FucP_like"/>
    <property type="match status" value="1"/>
</dbReference>
<dbReference type="InterPro" id="IPR036259">
    <property type="entry name" value="MFS_trans_sf"/>
</dbReference>
<dbReference type="PANTHER" id="PTHR43702:SF3">
    <property type="entry name" value="PROTEIN TSGA"/>
    <property type="match status" value="1"/>
</dbReference>
<dbReference type="EMBL" id="CP013729">
    <property type="protein sequence ID" value="ALV08259.1"/>
    <property type="molecule type" value="Genomic_DNA"/>
</dbReference>
<dbReference type="KEGG" id="rdp:RD2015_3808"/>
<evidence type="ECO:0000256" key="1">
    <source>
        <dbReference type="ARBA" id="ARBA00003321"/>
    </source>
</evidence>
<evidence type="ECO:0000256" key="5">
    <source>
        <dbReference type="ARBA" id="ARBA00022475"/>
    </source>
</evidence>
<dbReference type="InterPro" id="IPR011701">
    <property type="entry name" value="MFS"/>
</dbReference>
<evidence type="ECO:0000313" key="11">
    <source>
        <dbReference type="EMBL" id="ALV08259.1"/>
    </source>
</evidence>
<accession>A0A0U3MZ27</accession>
<dbReference type="GO" id="GO:1904659">
    <property type="term" value="P:D-glucose transmembrane transport"/>
    <property type="evidence" value="ECO:0007669"/>
    <property type="project" value="InterPro"/>
</dbReference>
<evidence type="ECO:0000256" key="3">
    <source>
        <dbReference type="ARBA" id="ARBA00009120"/>
    </source>
</evidence>
<comment type="function">
    <text evidence="1">Intake of glucose and galactose.</text>
</comment>
<dbReference type="Proteomes" id="UP000060699">
    <property type="component" value="Chromosome"/>
</dbReference>
<dbReference type="STRING" id="76731.RD2015_3808"/>
<evidence type="ECO:0000256" key="8">
    <source>
        <dbReference type="ARBA" id="ARBA00022692"/>
    </source>
</evidence>
<comment type="similarity">
    <text evidence="3">Belongs to the major facilitator superfamily. FHS transporter (TC 2.A.1.7) family.</text>
</comment>
<evidence type="ECO:0000256" key="2">
    <source>
        <dbReference type="ARBA" id="ARBA00004429"/>
    </source>
</evidence>
<dbReference type="PROSITE" id="PS50850">
    <property type="entry name" value="MFS"/>
    <property type="match status" value="1"/>
</dbReference>
<keyword evidence="10" id="KW-0472">Membrane</keyword>
<dbReference type="AlphaFoldDB" id="A0A0U3MZ27"/>
<dbReference type="PANTHER" id="PTHR43702">
    <property type="entry name" value="L-FUCOSE-PROTON SYMPORTER"/>
    <property type="match status" value="1"/>
</dbReference>
<dbReference type="Gene3D" id="1.20.1250.20">
    <property type="entry name" value="MFS general substrate transporter like domains"/>
    <property type="match status" value="2"/>
</dbReference>
<dbReference type="NCBIfam" id="TIGR01272">
    <property type="entry name" value="gluP"/>
    <property type="match status" value="1"/>
</dbReference>
<reference evidence="11 12" key="1">
    <citation type="submission" date="2015-12" db="EMBL/GenBank/DDBJ databases">
        <title>Complete genome of Roseateles depolymerans KCTC 42856.</title>
        <authorList>
            <person name="Kim K.M."/>
        </authorList>
    </citation>
    <scope>NUCLEOTIDE SEQUENCE [LARGE SCALE GENOMIC DNA]</scope>
    <source>
        <strain evidence="11 12">KCTC 42856</strain>
    </source>
</reference>
<organism evidence="11 12">
    <name type="scientific">Roseateles depolymerans</name>
    <dbReference type="NCBI Taxonomy" id="76731"/>
    <lineage>
        <taxon>Bacteria</taxon>
        <taxon>Pseudomonadati</taxon>
        <taxon>Pseudomonadota</taxon>
        <taxon>Betaproteobacteria</taxon>
        <taxon>Burkholderiales</taxon>
        <taxon>Sphaerotilaceae</taxon>
        <taxon>Roseateles</taxon>
    </lineage>
</organism>